<feature type="transmembrane region" description="Helical" evidence="7">
    <location>
        <begin position="1009"/>
        <end position="1030"/>
    </location>
</feature>
<feature type="transmembrane region" description="Helical" evidence="7">
    <location>
        <begin position="964"/>
        <end position="989"/>
    </location>
</feature>
<evidence type="ECO:0000256" key="1">
    <source>
        <dbReference type="ARBA" id="ARBA00022448"/>
    </source>
</evidence>
<evidence type="ECO:0000256" key="7">
    <source>
        <dbReference type="SAM" id="Phobius"/>
    </source>
</evidence>
<dbReference type="GO" id="GO:0005886">
    <property type="term" value="C:plasma membrane"/>
    <property type="evidence" value="ECO:0007669"/>
    <property type="project" value="TreeGrafter"/>
</dbReference>
<dbReference type="Gene3D" id="1.20.1640.10">
    <property type="entry name" value="Multidrug efflux transporter AcrB transmembrane domain"/>
    <property type="match status" value="3"/>
</dbReference>
<dbReference type="Gene3D" id="3.30.70.1430">
    <property type="entry name" value="Multidrug efflux transporter AcrB pore domain"/>
    <property type="match status" value="2"/>
</dbReference>
<keyword evidence="5 7" id="KW-1133">Transmembrane helix</keyword>
<keyword evidence="9" id="KW-1185">Reference proteome</keyword>
<dbReference type="RefSeq" id="WP_110438378.1">
    <property type="nucleotide sequence ID" value="NZ_CP046393.1"/>
</dbReference>
<evidence type="ECO:0000256" key="6">
    <source>
        <dbReference type="ARBA" id="ARBA00023136"/>
    </source>
</evidence>
<dbReference type="PANTHER" id="PTHR32063:SF34">
    <property type="entry name" value="MULTIDRUG RESISTANCE PROTEIN MDTC"/>
    <property type="match status" value="1"/>
</dbReference>
<dbReference type="OrthoDB" id="9806532at2"/>
<feature type="transmembrane region" description="Helical" evidence="7">
    <location>
        <begin position="360"/>
        <end position="381"/>
    </location>
</feature>
<dbReference type="SUPFAM" id="SSF82866">
    <property type="entry name" value="Multidrug efflux transporter AcrB transmembrane domain"/>
    <property type="match status" value="2"/>
</dbReference>
<sequence length="1089" mass="119219">MNIAKPFIQRPVATILLTVTLFLTGILGYELLPVSDLPNVDFPVIMIRAQQAGGTPEEIASSIAAPLERRLGQIPGTNEMTSQSTQNQVRIILQFDLSKDINNAARDVEAALQAARADLPSSMRSNPSYFKMNPSTSPIMILAMTSKTKTLPQLYDYATTVLQHQLSSIKGVGQVELGGSSLPAVRIELNPHALYKYGIGFEDVRAALASTNAHTPKGFIEEGDKRYQLATNDQATKAEAYRNLVIAYRNHAPVMLENISTVKDDVEDLHHAGYYNDKRSIILVIFPQAGSNVIKTTSLIHKKLSLIKAALPADVNLHIAIDRSTTIRATLFDTQMTLVISIVLVITVVLVFLRNIRAIIIPAVVLPASIISTFAILKLLGYSLDTFSLMALTIATGFVVDDAIVVLENINRHLENGISPKAAALYGAKEVSFTVISITISLIAVFLPILLMGGLIGKLFHEFAMTLSITLIISMILSLTLTPMMCAFILMRHQGNNNKRGYKINHYFIKLFDYCDQLYQSTLSHILKYPLLVALSIPATIILMIFLFITMPKGFMPNEDIGVLLCHLQGDQSISFQNMKEKIQFVQKILINDPDIASISSFTGGKAVNQGNIFISLKDKKLRKNNIFETQARLSKKLQNMVGAKFYIFPPNILHVGGRSSNANYQYTLQSDSSSELYKWMPKLVEALKKHPGIITDVSSDVQQGGEAINIDILRDTAARVNLTPQLISNTLFDSFGQRAASIIYNPLNQYRVIMETDPRYAPHTGALNQVWVSVAGGSPGGGTVSNTIRVKSNAFLSQEDKIEQDNFRNQIANRLAGGNGASNGSAVSTNHETMIPLSFVTNQNKALTSLSVNHQGMFVAATLSFNLAKGKSLSDAIQLIKTETVKIHLPKNIAGSFSGNAAQFQSSIKNNIIIIFAAIAAVYITLGILYESYIHPLTILSTLPSAGVGALLALDLFGEEFTIITMIGIILLIGIVKKNAILLVDFAIKAEESENMDTKSAILLACKLRFRPILMTTVAAAFGAVPLILSNGYGCEIRRPLGIAIVGGLVVSQALTLYTTPVIYIYMDRLRHNRLLKRLFFHGGQQRA</sequence>
<feature type="transmembrane region" description="Helical" evidence="7">
    <location>
        <begin position="529"/>
        <end position="549"/>
    </location>
</feature>
<evidence type="ECO:0000313" key="9">
    <source>
        <dbReference type="Proteomes" id="UP000247565"/>
    </source>
</evidence>
<evidence type="ECO:0000256" key="2">
    <source>
        <dbReference type="ARBA" id="ARBA00022475"/>
    </source>
</evidence>
<dbReference type="SUPFAM" id="SSF82714">
    <property type="entry name" value="Multidrug efflux transporter AcrB TolC docking domain, DN and DC subdomains"/>
    <property type="match status" value="2"/>
</dbReference>
<dbReference type="GO" id="GO:0042910">
    <property type="term" value="F:xenobiotic transmembrane transporter activity"/>
    <property type="evidence" value="ECO:0007669"/>
    <property type="project" value="TreeGrafter"/>
</dbReference>
<dbReference type="EMBL" id="QGLT01000001">
    <property type="protein sequence ID" value="PXZ01859.1"/>
    <property type="molecule type" value="Genomic_DNA"/>
</dbReference>
<dbReference type="InterPro" id="IPR001036">
    <property type="entry name" value="Acrflvin-R"/>
</dbReference>
<keyword evidence="2" id="KW-1003">Cell membrane</keyword>
<keyword evidence="6 7" id="KW-0472">Membrane</keyword>
<proteinExistence type="predicted"/>
<comment type="caution">
    <text evidence="8">The sequence shown here is derived from an EMBL/GenBank/DDBJ whole genome shotgun (WGS) entry which is preliminary data.</text>
</comment>
<dbReference type="Gene3D" id="3.30.2090.10">
    <property type="entry name" value="Multidrug efflux transporter AcrB TolC docking domain, DN and DC subdomains"/>
    <property type="match status" value="3"/>
</dbReference>
<name>A0A318N0H1_9PROT</name>
<dbReference type="Gene3D" id="3.30.70.1320">
    <property type="entry name" value="Multidrug efflux transporter AcrB pore domain like"/>
    <property type="match status" value="1"/>
</dbReference>
<evidence type="ECO:0000256" key="4">
    <source>
        <dbReference type="ARBA" id="ARBA00022692"/>
    </source>
</evidence>
<keyword evidence="1" id="KW-0813">Transport</keyword>
<gene>
    <name evidence="8" type="ORF">DK869_02370</name>
</gene>
<reference evidence="8 9" key="1">
    <citation type="submission" date="2018-05" db="EMBL/GenBank/DDBJ databases">
        <title>Reference genomes for bee gut microbiota database.</title>
        <authorList>
            <person name="Ellegaard K.M."/>
        </authorList>
    </citation>
    <scope>NUCLEOTIDE SEQUENCE [LARGE SCALE GENOMIC DNA]</scope>
    <source>
        <strain evidence="8 9">ESL0284</strain>
    </source>
</reference>
<dbReference type="AlphaFoldDB" id="A0A318N0H1"/>
<dbReference type="PANTHER" id="PTHR32063">
    <property type="match status" value="1"/>
</dbReference>
<dbReference type="PRINTS" id="PR00702">
    <property type="entry name" value="ACRIFLAVINRP"/>
</dbReference>
<dbReference type="Pfam" id="PF00873">
    <property type="entry name" value="ACR_tran"/>
    <property type="match status" value="2"/>
</dbReference>
<protein>
    <submittedName>
        <fullName evidence="8">Nodulation protein</fullName>
    </submittedName>
</protein>
<evidence type="ECO:0000313" key="8">
    <source>
        <dbReference type="EMBL" id="PXZ01859.1"/>
    </source>
</evidence>
<organism evidence="8 9">
    <name type="scientific">Commensalibacter melissae</name>
    <dbReference type="NCBI Taxonomy" id="2070537"/>
    <lineage>
        <taxon>Bacteria</taxon>
        <taxon>Pseudomonadati</taxon>
        <taxon>Pseudomonadota</taxon>
        <taxon>Alphaproteobacteria</taxon>
        <taxon>Acetobacterales</taxon>
        <taxon>Acetobacteraceae</taxon>
    </lineage>
</organism>
<feature type="transmembrane region" description="Helical" evidence="7">
    <location>
        <begin position="1042"/>
        <end position="1068"/>
    </location>
</feature>
<dbReference type="SUPFAM" id="SSF82693">
    <property type="entry name" value="Multidrug efflux transporter AcrB pore domain, PN1, PN2, PC1 and PC2 subdomains"/>
    <property type="match status" value="4"/>
</dbReference>
<keyword evidence="3" id="KW-0997">Cell inner membrane</keyword>
<evidence type="ECO:0000256" key="5">
    <source>
        <dbReference type="ARBA" id="ARBA00022989"/>
    </source>
</evidence>
<feature type="transmembrane region" description="Helical" evidence="7">
    <location>
        <begin position="463"/>
        <end position="490"/>
    </location>
</feature>
<feature type="transmembrane region" description="Helical" evidence="7">
    <location>
        <begin position="431"/>
        <end position="457"/>
    </location>
</feature>
<keyword evidence="4 7" id="KW-0812">Transmembrane</keyword>
<evidence type="ECO:0000256" key="3">
    <source>
        <dbReference type="ARBA" id="ARBA00022519"/>
    </source>
</evidence>
<dbReference type="Proteomes" id="UP000247565">
    <property type="component" value="Unassembled WGS sequence"/>
</dbReference>
<dbReference type="InterPro" id="IPR027463">
    <property type="entry name" value="AcrB_DN_DC_subdom"/>
</dbReference>
<feature type="transmembrane region" description="Helical" evidence="7">
    <location>
        <begin position="336"/>
        <end position="353"/>
    </location>
</feature>
<dbReference type="Gene3D" id="3.30.70.1440">
    <property type="entry name" value="Multidrug efflux transporter AcrB pore domain"/>
    <property type="match status" value="2"/>
</dbReference>
<feature type="transmembrane region" description="Helical" evidence="7">
    <location>
        <begin position="913"/>
        <end position="931"/>
    </location>
</feature>
<accession>A0A318N0H1</accession>